<evidence type="ECO:0000256" key="5">
    <source>
        <dbReference type="ARBA" id="ARBA00022801"/>
    </source>
</evidence>
<dbReference type="SUPFAM" id="SSF55811">
    <property type="entry name" value="Nudix"/>
    <property type="match status" value="1"/>
</dbReference>
<gene>
    <name evidence="11" type="ORF">ACD_80C00006G0005</name>
</gene>
<sequence length="976" mass="112855">MDLKEISQKRQKKWKETDLYKVKEDTSKPKFYILDMFPYPSWSALHVGHPKGFIATDCLARKKMLEGFNVLHPMWFDTFGLGTEQYAIDHKMKPQVVSETNIKTFITQLETFGTTYDRSRTVNTAEPKYFKRTQRVFLQMYNHYYDEKLKKAMPITDPSKQQRLAYVDYKPINRCPKCMTGLANEDLDDGKCERCGSEVEQKPMKQWVLRITKYAERLLEGLDTLKRDESMKDLERNWIGKSEWTQFRMVIASEAKQSWNEELSFDVYTTRIDTVYGMSFVAIAPEHPLVQKITTAEHKTQVEIYTEAANKKSQLERTELQKDKTGVFCGAYAINPFNGQKVPVFVADYVLANYGTGVVMAVPAHDERDFEFAKKYDLPITQSIMPDSFDLKNPPRKDKKNTERNTVHVILRNTKDKTVLIHFLKGEHRWNLAPKNFIIGGIEDGESEIQAAIREVTEETGYTNIKFIEKVPFEIQANFFAAHKDVNRKIHVNTLVFDLVWDERIEITEDEHFNKASHEAHWIPYEKVAETINIVDDEMSWKYFHTGGFAYTEKWILMNSSEFSGLSSDEAITSMQSRLENKWIGGVKVNYKMQERVFSRQRYRGEPFPIVRTEDGEIVALTEKDLPLELPDVENYAPTGTVEWPLANITDRVNVTLPDGRKGKRETNTMPGRAGSSRYRLRYMDVNNDKELVGKDKEKYRGSVDVYVGGAEHITRHMIYGRFRQKFLFDIWSITHEEPFQEYHYVGLIMGEDGRKMSKRRWNVVNPDTIINEFGTDVLRTYEMFMGPFDQSIAWSTNGIKGIKKFLEKIIALKEKISEGEESNPTQILLNQSIKKLTEDIDAFKFNTGVSQLMILVNHLGECTTISKKTFEDLIILVSPFAPHLAEELREGLGNEYSVFTQTTWPTYDEKYLVADTVTMAVQINGKVRGTITLSKDAEEIDAMNLAKADEKIIVRITGEPKKVIYVKGKILNIVV</sequence>
<evidence type="ECO:0000256" key="7">
    <source>
        <dbReference type="ARBA" id="ARBA00022917"/>
    </source>
</evidence>
<feature type="domain" description="Nudix hydrolase" evidence="10">
    <location>
        <begin position="402"/>
        <end position="551"/>
    </location>
</feature>
<dbReference type="Pfam" id="PF00293">
    <property type="entry name" value="NUDIX"/>
    <property type="match status" value="1"/>
</dbReference>
<keyword evidence="7" id="KW-0648">Protein biosynthesis</keyword>
<accession>K1XZC8</accession>
<comment type="caution">
    <text evidence="11">The sequence shown here is derived from an EMBL/GenBank/DDBJ whole genome shotgun (WGS) entry which is preliminary data.</text>
</comment>
<dbReference type="CDD" id="cd02883">
    <property type="entry name" value="NUDIX_Hydrolase"/>
    <property type="match status" value="1"/>
</dbReference>
<dbReference type="Pfam" id="PF13603">
    <property type="entry name" value="tRNA-synt_1_2"/>
    <property type="match status" value="1"/>
</dbReference>
<dbReference type="PROSITE" id="PS51462">
    <property type="entry name" value="NUDIX"/>
    <property type="match status" value="1"/>
</dbReference>
<dbReference type="Pfam" id="PF08264">
    <property type="entry name" value="Anticodon_1"/>
    <property type="match status" value="1"/>
</dbReference>
<dbReference type="PANTHER" id="PTHR43740">
    <property type="entry name" value="LEUCYL-TRNA SYNTHETASE"/>
    <property type="match status" value="1"/>
</dbReference>
<organism evidence="11">
    <name type="scientific">uncultured bacterium</name>
    <name type="common">gcode 4</name>
    <dbReference type="NCBI Taxonomy" id="1234023"/>
    <lineage>
        <taxon>Bacteria</taxon>
        <taxon>environmental samples</taxon>
    </lineage>
</organism>
<proteinExistence type="inferred from homology"/>
<protein>
    <recommendedName>
        <fullName evidence="2">leucine--tRNA ligase</fullName>
        <ecNumber evidence="2">6.1.1.4</ecNumber>
    </recommendedName>
</protein>
<dbReference type="InterPro" id="IPR009080">
    <property type="entry name" value="tRNAsynth_Ia_anticodon-bd"/>
</dbReference>
<dbReference type="CDD" id="cd07958">
    <property type="entry name" value="Anticodon_Ia_Leu_BEm"/>
    <property type="match status" value="1"/>
</dbReference>
<evidence type="ECO:0000256" key="9">
    <source>
        <dbReference type="ARBA" id="ARBA00047469"/>
    </source>
</evidence>
<name>K1XZC8_9BACT</name>
<dbReference type="GO" id="GO:0004823">
    <property type="term" value="F:leucine-tRNA ligase activity"/>
    <property type="evidence" value="ECO:0007669"/>
    <property type="project" value="UniProtKB-EC"/>
</dbReference>
<evidence type="ECO:0000256" key="2">
    <source>
        <dbReference type="ARBA" id="ARBA00013164"/>
    </source>
</evidence>
<dbReference type="GO" id="GO:0005829">
    <property type="term" value="C:cytosol"/>
    <property type="evidence" value="ECO:0007669"/>
    <property type="project" value="TreeGrafter"/>
</dbReference>
<dbReference type="Gene3D" id="3.40.50.620">
    <property type="entry name" value="HUPs"/>
    <property type="match status" value="2"/>
</dbReference>
<dbReference type="InterPro" id="IPR014729">
    <property type="entry name" value="Rossmann-like_a/b/a_fold"/>
</dbReference>
<dbReference type="EC" id="6.1.1.4" evidence="2"/>
<dbReference type="AlphaFoldDB" id="K1XZC8"/>
<keyword evidence="6" id="KW-0067">ATP-binding</keyword>
<dbReference type="SUPFAM" id="SSF52374">
    <property type="entry name" value="Nucleotidylyl transferase"/>
    <property type="match status" value="1"/>
</dbReference>
<dbReference type="Gene3D" id="1.10.730.10">
    <property type="entry name" value="Isoleucyl-tRNA Synthetase, Domain 1"/>
    <property type="match status" value="2"/>
</dbReference>
<dbReference type="Gene3D" id="3.90.740.10">
    <property type="entry name" value="Valyl/Leucyl/Isoleucyl-tRNA synthetase, editing domain"/>
    <property type="match status" value="1"/>
</dbReference>
<dbReference type="GO" id="GO:0002161">
    <property type="term" value="F:aminoacyl-tRNA deacylase activity"/>
    <property type="evidence" value="ECO:0007669"/>
    <property type="project" value="InterPro"/>
</dbReference>
<dbReference type="EMBL" id="AMFJ01036013">
    <property type="protein sequence ID" value="EKD25658.1"/>
    <property type="molecule type" value="Genomic_DNA"/>
</dbReference>
<keyword evidence="4" id="KW-0547">Nucleotide-binding</keyword>
<dbReference type="GO" id="GO:0006429">
    <property type="term" value="P:leucyl-tRNA aminoacylation"/>
    <property type="evidence" value="ECO:0007669"/>
    <property type="project" value="InterPro"/>
</dbReference>
<evidence type="ECO:0000256" key="6">
    <source>
        <dbReference type="ARBA" id="ARBA00022840"/>
    </source>
</evidence>
<dbReference type="InterPro" id="IPR020084">
    <property type="entry name" value="NUDIX_hydrolase_CS"/>
</dbReference>
<dbReference type="InterPro" id="IPR015797">
    <property type="entry name" value="NUDIX_hydrolase-like_dom_sf"/>
</dbReference>
<keyword evidence="5" id="KW-0378">Hydrolase</keyword>
<reference evidence="11" key="1">
    <citation type="journal article" date="2012" name="Science">
        <title>Fermentation, hydrogen, and sulfur metabolism in multiple uncultivated bacterial phyla.</title>
        <authorList>
            <person name="Wrighton K.C."/>
            <person name="Thomas B.C."/>
            <person name="Sharon I."/>
            <person name="Miller C.S."/>
            <person name="Castelle C.J."/>
            <person name="VerBerkmoes N.C."/>
            <person name="Wilkins M.J."/>
            <person name="Hettich R.L."/>
            <person name="Lipton M.S."/>
            <person name="Williams K.H."/>
            <person name="Long P.E."/>
            <person name="Banfield J.F."/>
        </authorList>
    </citation>
    <scope>NUCLEOTIDE SEQUENCE [LARGE SCALE GENOMIC DNA]</scope>
</reference>
<dbReference type="Gene3D" id="3.10.20.590">
    <property type="match status" value="1"/>
</dbReference>
<comment type="similarity">
    <text evidence="1">Belongs to the class-I aminoacyl-tRNA synthetase family.</text>
</comment>
<dbReference type="InterPro" id="IPR013155">
    <property type="entry name" value="M/V/L/I-tRNA-synth_anticd-bd"/>
</dbReference>
<evidence type="ECO:0000256" key="3">
    <source>
        <dbReference type="ARBA" id="ARBA00022598"/>
    </source>
</evidence>
<dbReference type="SUPFAM" id="SSF47323">
    <property type="entry name" value="Anticodon-binding domain of a subclass of class I aminoacyl-tRNA synthetases"/>
    <property type="match status" value="1"/>
</dbReference>
<dbReference type="InterPro" id="IPR009008">
    <property type="entry name" value="Val/Leu/Ile-tRNA-synth_edit"/>
</dbReference>
<dbReference type="InterPro" id="IPR025709">
    <property type="entry name" value="Leu_tRNA-synth_edit"/>
</dbReference>
<comment type="catalytic activity">
    <reaction evidence="9">
        <text>tRNA(Leu) + L-leucine + ATP = L-leucyl-tRNA(Leu) + AMP + diphosphate</text>
        <dbReference type="Rhea" id="RHEA:11688"/>
        <dbReference type="Rhea" id="RHEA-COMP:9613"/>
        <dbReference type="Rhea" id="RHEA-COMP:9622"/>
        <dbReference type="ChEBI" id="CHEBI:30616"/>
        <dbReference type="ChEBI" id="CHEBI:33019"/>
        <dbReference type="ChEBI" id="CHEBI:57427"/>
        <dbReference type="ChEBI" id="CHEBI:78442"/>
        <dbReference type="ChEBI" id="CHEBI:78494"/>
        <dbReference type="ChEBI" id="CHEBI:456215"/>
        <dbReference type="EC" id="6.1.1.4"/>
    </reaction>
</comment>
<keyword evidence="8" id="KW-0030">Aminoacyl-tRNA synthetase</keyword>
<evidence type="ECO:0000256" key="4">
    <source>
        <dbReference type="ARBA" id="ARBA00022741"/>
    </source>
</evidence>
<keyword evidence="3" id="KW-0436">Ligase</keyword>
<dbReference type="PANTHER" id="PTHR43740:SF2">
    <property type="entry name" value="LEUCINE--TRNA LIGASE, MITOCHONDRIAL"/>
    <property type="match status" value="1"/>
</dbReference>
<evidence type="ECO:0000256" key="8">
    <source>
        <dbReference type="ARBA" id="ARBA00023146"/>
    </source>
</evidence>
<dbReference type="GO" id="GO:0005524">
    <property type="term" value="F:ATP binding"/>
    <property type="evidence" value="ECO:0007669"/>
    <property type="project" value="UniProtKB-KW"/>
</dbReference>
<evidence type="ECO:0000313" key="11">
    <source>
        <dbReference type="EMBL" id="EKD25658.1"/>
    </source>
</evidence>
<evidence type="ECO:0000259" key="10">
    <source>
        <dbReference type="PROSITE" id="PS51462"/>
    </source>
</evidence>
<dbReference type="FunFam" id="1.10.730.10:FF:000002">
    <property type="entry name" value="Leucine--tRNA ligase"/>
    <property type="match status" value="1"/>
</dbReference>
<dbReference type="PROSITE" id="PS00893">
    <property type="entry name" value="NUDIX_BOX"/>
    <property type="match status" value="1"/>
</dbReference>
<dbReference type="SUPFAM" id="SSF50677">
    <property type="entry name" value="ValRS/IleRS/LeuRS editing domain"/>
    <property type="match status" value="1"/>
</dbReference>
<dbReference type="InterPro" id="IPR002302">
    <property type="entry name" value="Leu-tRNA-ligase"/>
</dbReference>
<dbReference type="InterPro" id="IPR000086">
    <property type="entry name" value="NUDIX_hydrolase_dom"/>
</dbReference>
<dbReference type="PRINTS" id="PR00985">
    <property type="entry name" value="TRNASYNTHLEU"/>
</dbReference>
<evidence type="ECO:0000256" key="1">
    <source>
        <dbReference type="ARBA" id="ARBA00005594"/>
    </source>
</evidence>